<sequence>MCTRHTHPPVESGGGSDNGTSLDQRNRLPACGSLIDVYGVAHRLLAYVDDRVLLTTLDTHHPCLTQDVDGSIQLPTVHWLLDGMVEGSITPHRPVTRPSPTEKLRFEIAMLDAAGVPQGDKCIWQFLAKAWTPDLVERFGEHDDPWRIRRWRSAIRKAARKGDGA</sequence>
<evidence type="ECO:0000313" key="2">
    <source>
        <dbReference type="EMBL" id="MBB3877761.1"/>
    </source>
</evidence>
<dbReference type="EMBL" id="JACIDH010000001">
    <property type="protein sequence ID" value="MBB3877761.1"/>
    <property type="molecule type" value="Genomic_DNA"/>
</dbReference>
<keyword evidence="3" id="KW-1185">Reference proteome</keyword>
<name>A0A7W6A5Z0_9SPHN</name>
<evidence type="ECO:0000256" key="1">
    <source>
        <dbReference type="SAM" id="MobiDB-lite"/>
    </source>
</evidence>
<accession>A0A7W6A5Z0</accession>
<dbReference type="RefSeq" id="WP_206362530.1">
    <property type="nucleotide sequence ID" value="NZ_JACIDH010000001.1"/>
</dbReference>
<proteinExistence type="predicted"/>
<organism evidence="2 3">
    <name type="scientific">Sphingomonas pseudosanguinis</name>
    <dbReference type="NCBI Taxonomy" id="413712"/>
    <lineage>
        <taxon>Bacteria</taxon>
        <taxon>Pseudomonadati</taxon>
        <taxon>Pseudomonadota</taxon>
        <taxon>Alphaproteobacteria</taxon>
        <taxon>Sphingomonadales</taxon>
        <taxon>Sphingomonadaceae</taxon>
        <taxon>Sphingomonas</taxon>
    </lineage>
</organism>
<evidence type="ECO:0000313" key="3">
    <source>
        <dbReference type="Proteomes" id="UP000538670"/>
    </source>
</evidence>
<dbReference type="Proteomes" id="UP000538670">
    <property type="component" value="Unassembled WGS sequence"/>
</dbReference>
<gene>
    <name evidence="2" type="ORF">GGR48_000164</name>
</gene>
<comment type="caution">
    <text evidence="2">The sequence shown here is derived from an EMBL/GenBank/DDBJ whole genome shotgun (WGS) entry which is preliminary data.</text>
</comment>
<feature type="region of interest" description="Disordered" evidence="1">
    <location>
        <begin position="1"/>
        <end position="23"/>
    </location>
</feature>
<dbReference type="AlphaFoldDB" id="A0A7W6A5Z0"/>
<protein>
    <submittedName>
        <fullName evidence="2">Uncharacterized protein</fullName>
    </submittedName>
</protein>
<reference evidence="2 3" key="1">
    <citation type="submission" date="2020-08" db="EMBL/GenBank/DDBJ databases">
        <title>Genomic Encyclopedia of Type Strains, Phase IV (KMG-IV): sequencing the most valuable type-strain genomes for metagenomic binning, comparative biology and taxonomic classification.</title>
        <authorList>
            <person name="Goeker M."/>
        </authorList>
    </citation>
    <scope>NUCLEOTIDE SEQUENCE [LARGE SCALE GENOMIC DNA]</scope>
    <source>
        <strain evidence="2 3">DSM 19512</strain>
    </source>
</reference>